<accession>A0A9W6SAS2</accession>
<organism evidence="2 3">
    <name type="scientific">Actinoallomurus iriomotensis</name>
    <dbReference type="NCBI Taxonomy" id="478107"/>
    <lineage>
        <taxon>Bacteria</taxon>
        <taxon>Bacillati</taxon>
        <taxon>Actinomycetota</taxon>
        <taxon>Actinomycetes</taxon>
        <taxon>Streptosporangiales</taxon>
        <taxon>Thermomonosporaceae</taxon>
        <taxon>Actinoallomurus</taxon>
    </lineage>
</organism>
<sequence>MNGNARTYHQKLAPLLSTNAGVVLTTSIANVIGMVDTSVHAAGKAALRGEPVYGTASGTVVESRADGLPVGTVVLHMSGWREESIPGPDEAFPVPDSVFPGPEYPLNQGVPAYHGIGASSPCRTSSSPAYTAATSS</sequence>
<dbReference type="SUPFAM" id="SSF50129">
    <property type="entry name" value="GroES-like"/>
    <property type="match status" value="1"/>
</dbReference>
<feature type="compositionally biased region" description="Low complexity" evidence="1">
    <location>
        <begin position="124"/>
        <end position="136"/>
    </location>
</feature>
<reference evidence="2" key="1">
    <citation type="submission" date="2023-03" db="EMBL/GenBank/DDBJ databases">
        <title>Actinoallomurus iriomotensis NBRC 103684.</title>
        <authorList>
            <person name="Ichikawa N."/>
            <person name="Sato H."/>
            <person name="Tonouchi N."/>
        </authorList>
    </citation>
    <scope>NUCLEOTIDE SEQUENCE</scope>
    <source>
        <strain evidence="2">NBRC 103684</strain>
    </source>
</reference>
<protein>
    <submittedName>
        <fullName evidence="2">Uncharacterized protein</fullName>
    </submittedName>
</protein>
<dbReference type="InterPro" id="IPR011032">
    <property type="entry name" value="GroES-like_sf"/>
</dbReference>
<name>A0A9W6SAS2_9ACTN</name>
<dbReference type="Proteomes" id="UP001165074">
    <property type="component" value="Unassembled WGS sequence"/>
</dbReference>
<dbReference type="RefSeq" id="WP_285583017.1">
    <property type="nucleotide sequence ID" value="NZ_BSTK01000020.1"/>
</dbReference>
<keyword evidence="3" id="KW-1185">Reference proteome</keyword>
<evidence type="ECO:0000256" key="1">
    <source>
        <dbReference type="SAM" id="MobiDB-lite"/>
    </source>
</evidence>
<feature type="region of interest" description="Disordered" evidence="1">
    <location>
        <begin position="117"/>
        <end position="136"/>
    </location>
</feature>
<dbReference type="Gene3D" id="3.90.180.10">
    <property type="entry name" value="Medium-chain alcohol dehydrogenases, catalytic domain"/>
    <property type="match status" value="1"/>
</dbReference>
<dbReference type="AlphaFoldDB" id="A0A9W6SAS2"/>
<dbReference type="EMBL" id="BSTK01000020">
    <property type="protein sequence ID" value="GLY91440.1"/>
    <property type="molecule type" value="Genomic_DNA"/>
</dbReference>
<comment type="caution">
    <text evidence="2">The sequence shown here is derived from an EMBL/GenBank/DDBJ whole genome shotgun (WGS) entry which is preliminary data.</text>
</comment>
<proteinExistence type="predicted"/>
<gene>
    <name evidence="2" type="ORF">Airi02_093690</name>
</gene>
<evidence type="ECO:0000313" key="3">
    <source>
        <dbReference type="Proteomes" id="UP001165074"/>
    </source>
</evidence>
<evidence type="ECO:0000313" key="2">
    <source>
        <dbReference type="EMBL" id="GLY91440.1"/>
    </source>
</evidence>